<dbReference type="SMART" id="SM00331">
    <property type="entry name" value="PP2C_SIG"/>
    <property type="match status" value="1"/>
</dbReference>
<keyword evidence="3" id="KW-1185">Reference proteome</keyword>
<gene>
    <name evidence="2" type="ORF">Metal_2795</name>
</gene>
<dbReference type="InterPro" id="IPR001932">
    <property type="entry name" value="PPM-type_phosphatase-like_dom"/>
</dbReference>
<evidence type="ECO:0000313" key="3">
    <source>
        <dbReference type="Proteomes" id="UP000005090"/>
    </source>
</evidence>
<dbReference type="Gene3D" id="3.60.40.10">
    <property type="entry name" value="PPM-type phosphatase domain"/>
    <property type="match status" value="1"/>
</dbReference>
<organism evidence="2 3">
    <name type="scientific">Methylomicrobium album BG8</name>
    <dbReference type="NCBI Taxonomy" id="686340"/>
    <lineage>
        <taxon>Bacteria</taxon>
        <taxon>Pseudomonadati</taxon>
        <taxon>Pseudomonadota</taxon>
        <taxon>Gammaproteobacteria</taxon>
        <taxon>Methylococcales</taxon>
        <taxon>Methylococcaceae</taxon>
        <taxon>Methylomicrobium</taxon>
    </lineage>
</organism>
<dbReference type="InterPro" id="IPR036457">
    <property type="entry name" value="PPM-type-like_dom_sf"/>
</dbReference>
<dbReference type="Pfam" id="PF07228">
    <property type="entry name" value="SpoIIE"/>
    <property type="match status" value="1"/>
</dbReference>
<evidence type="ECO:0000313" key="2">
    <source>
        <dbReference type="EMBL" id="EIC30487.1"/>
    </source>
</evidence>
<dbReference type="EMBL" id="CM001475">
    <property type="protein sequence ID" value="EIC30487.1"/>
    <property type="molecule type" value="Genomic_DNA"/>
</dbReference>
<dbReference type="AlphaFoldDB" id="H8GL06"/>
<dbReference type="SUPFAM" id="SSF81606">
    <property type="entry name" value="PP2C-like"/>
    <property type="match status" value="1"/>
</dbReference>
<feature type="domain" description="PPM-type phosphatase" evidence="1">
    <location>
        <begin position="4"/>
        <end position="200"/>
    </location>
</feature>
<dbReference type="Proteomes" id="UP000005090">
    <property type="component" value="Chromosome"/>
</dbReference>
<dbReference type="HOGENOM" id="CLU_112038_0_0_6"/>
<evidence type="ECO:0000259" key="1">
    <source>
        <dbReference type="SMART" id="SM00331"/>
    </source>
</evidence>
<dbReference type="PANTHER" id="PTHR35801">
    <property type="entry name" value="PHOSPHOSERINE PHOSPHATASE RSBX"/>
    <property type="match status" value="1"/>
</dbReference>
<accession>H8GL06</accession>
<dbReference type="STRING" id="686340.Metal_2795"/>
<name>H8GL06_METAL</name>
<reference evidence="2 3" key="1">
    <citation type="journal article" date="2013" name="Genome Announc.">
        <title>Genome Sequence of the Obligate Gammaproteobacterial Methanotroph Methylomicrobium album Strain BG8.</title>
        <authorList>
            <person name="Kits K.D."/>
            <person name="Kalyuzhnaya M.G."/>
            <person name="Klotz M.G."/>
            <person name="Jetten M.S."/>
            <person name="Op den Camp H.J."/>
            <person name="Vuilleumier S."/>
            <person name="Bringel F."/>
            <person name="Dispirito A.A."/>
            <person name="Murrell J.C."/>
            <person name="Bruce D."/>
            <person name="Cheng J.F."/>
            <person name="Copeland A."/>
            <person name="Goodwin L."/>
            <person name="Hauser L."/>
            <person name="Lajus A."/>
            <person name="Land M.L."/>
            <person name="Lapidus A."/>
            <person name="Lucas S."/>
            <person name="Medigue C."/>
            <person name="Pitluck S."/>
            <person name="Woyke T."/>
            <person name="Zeytun A."/>
            <person name="Stein L.Y."/>
        </authorList>
    </citation>
    <scope>NUCLEOTIDE SEQUENCE [LARGE SCALE GENOMIC DNA]</scope>
    <source>
        <strain evidence="2 3">BG8</strain>
    </source>
</reference>
<dbReference type="eggNOG" id="COG2208">
    <property type="taxonomic scope" value="Bacteria"/>
</dbReference>
<sequence>MGTLIEHGIAARTLPGERVSGDQALVKPFADGVLAAAIDGLGHGEAAQAAAGLAADTLERHAGEEPVALVGRCHAALKGTRGAAMSLASIRAHGVMTWLGVGNVDARLLRIFGTPPSRETLSTRGGVVGYQLPPLRAYQLSLTAGDLLIFTTDGINSGYGKYFPAADPLLRHQPVQDIADRILTRFGKTTDDAVVLVIRYRDSMP</sequence>
<protein>
    <submittedName>
        <fullName evidence="2">Stage II sporulation protein E (SpoIIE)</fullName>
    </submittedName>
</protein>
<dbReference type="PANTHER" id="PTHR35801:SF1">
    <property type="entry name" value="PHOSPHOSERINE PHOSPHATASE RSBX"/>
    <property type="match status" value="1"/>
</dbReference>
<dbReference type="InterPro" id="IPR039248">
    <property type="entry name" value="Ptase_RsbX"/>
</dbReference>
<proteinExistence type="predicted"/>
<dbReference type="RefSeq" id="WP_005373114.1">
    <property type="nucleotide sequence ID" value="NZ_CM001475.1"/>
</dbReference>